<comment type="caution">
    <text evidence="1">The sequence shown here is derived from an EMBL/GenBank/DDBJ whole genome shotgun (WGS) entry which is preliminary data.</text>
</comment>
<dbReference type="Proteomes" id="UP000537126">
    <property type="component" value="Unassembled WGS sequence"/>
</dbReference>
<accession>A0A846MMP7</accession>
<dbReference type="RefSeq" id="WP_166918070.1">
    <property type="nucleotide sequence ID" value="NZ_JAASRN010000001.1"/>
</dbReference>
<evidence type="ECO:0000313" key="2">
    <source>
        <dbReference type="Proteomes" id="UP000537126"/>
    </source>
</evidence>
<dbReference type="AlphaFoldDB" id="A0A846MMP7"/>
<gene>
    <name evidence="1" type="ORF">FHS56_000250</name>
</gene>
<dbReference type="InterPro" id="IPR054249">
    <property type="entry name" value="DUF6976"/>
</dbReference>
<name>A0A846MMP7_9BACT</name>
<reference evidence="1 2" key="1">
    <citation type="submission" date="2020-03" db="EMBL/GenBank/DDBJ databases">
        <title>Genomic Encyclopedia of Type Strains, Phase IV (KMG-IV): sequencing the most valuable type-strain genomes for metagenomic binning, comparative biology and taxonomic classification.</title>
        <authorList>
            <person name="Goeker M."/>
        </authorList>
    </citation>
    <scope>NUCLEOTIDE SEQUENCE [LARGE SCALE GENOMIC DNA]</scope>
    <source>
        <strain evidence="1 2">DSM 5718</strain>
    </source>
</reference>
<keyword evidence="2" id="KW-1185">Reference proteome</keyword>
<sequence>MKGKLYDITEARALIEAGRLLVIAGDDSLLRRLPKGNWIGGSNPYLLDTDGGKHSRELLYVKDFTELAQQYKFKLYDSETIEQVATDAYDNGLILLVLPFFTDVHFQFALKAPSLPNQYINPLMGWVAGVDFDKVGVELPAVYLQGQRYQDKGVALHIQLPAHKVGRVEIINVYEQGDGDLITFEEDGFFHTHCLVNGERRHLYDYMLTQNSFLPLVADYTGAKINVGMIKDDANRRMIFAAPTFRGVEYRLAKPVEGDYTSRFFEELSKENGKEIEYSYSCLYNYFNFELEGKPLPGFTGVFTYGEIGYHLLNVTFVYLVIEDML</sequence>
<dbReference type="Pfam" id="PF22396">
    <property type="entry name" value="DUF6976"/>
    <property type="match status" value="1"/>
</dbReference>
<dbReference type="EMBL" id="JAASRN010000001">
    <property type="protein sequence ID" value="NIK72764.1"/>
    <property type="molecule type" value="Genomic_DNA"/>
</dbReference>
<protein>
    <submittedName>
        <fullName evidence="1">Uncharacterized protein</fullName>
    </submittedName>
</protein>
<proteinExistence type="predicted"/>
<evidence type="ECO:0000313" key="1">
    <source>
        <dbReference type="EMBL" id="NIK72764.1"/>
    </source>
</evidence>
<organism evidence="1 2">
    <name type="scientific">Thermonema lapsum</name>
    <dbReference type="NCBI Taxonomy" id="28195"/>
    <lineage>
        <taxon>Bacteria</taxon>
        <taxon>Pseudomonadati</taxon>
        <taxon>Bacteroidota</taxon>
        <taxon>Cytophagia</taxon>
        <taxon>Cytophagales</taxon>
        <taxon>Thermonemataceae</taxon>
        <taxon>Thermonema</taxon>
    </lineage>
</organism>